<evidence type="ECO:0000256" key="4">
    <source>
        <dbReference type="ARBA" id="ARBA00023136"/>
    </source>
</evidence>
<sequence length="416" mass="45567">MTIRRNTHYLLTLYGMFLGSIVGATVWLFLVVTNAGIHFVWEYLPKEFALPSYYTICITTIGGILIGLSQKYFGTYPRLMPEVMAEYKKTGRIEYRFVHKATLTAVIVLTFGASLGPEAALVGIIGGLCTWVGDRFHFAVKGMQGLTEIGIGATLSVIFNAPLFGYLAPNENENERLAEVSKGKKAIVYAATTFAGFSVYLLLSKFDNRGSFIVNFGEGSFAIREWVAFLPLACIGASVGYFYFKIEHTLEKIVHPFKEYKVTLGIIGGILLGIAGTYLPYTMFSGEHQLKELVHEWTELSFWMLLLSGVLKLCITAVCLNTGWRGGHIFPIIFSGASIGYAMATVIPVDPLAAVATVTTAISSYALRKPIAITLLLLMFFPINLLLPMLGAAMIGNLFPLPNSSANKQAALENTK</sequence>
<evidence type="ECO:0000256" key="2">
    <source>
        <dbReference type="ARBA" id="ARBA00022692"/>
    </source>
</evidence>
<dbReference type="PANTHER" id="PTHR43427">
    <property type="entry name" value="CHLORIDE CHANNEL PROTEIN CLC-E"/>
    <property type="match status" value="1"/>
</dbReference>
<gene>
    <name evidence="6" type="ORF">COI93_11555</name>
</gene>
<comment type="caution">
    <text evidence="6">The sequence shown here is derived from an EMBL/GenBank/DDBJ whole genome shotgun (WGS) entry which is preliminary data.</text>
</comment>
<accession>A0A2B0MC80</accession>
<dbReference type="InterPro" id="IPR014743">
    <property type="entry name" value="Cl-channel_core"/>
</dbReference>
<feature type="transmembrane region" description="Helical" evidence="5">
    <location>
        <begin position="149"/>
        <end position="167"/>
    </location>
</feature>
<dbReference type="Proteomes" id="UP000242656">
    <property type="component" value="Unassembled WGS sequence"/>
</dbReference>
<feature type="transmembrane region" description="Helical" evidence="5">
    <location>
        <begin position="187"/>
        <end position="206"/>
    </location>
</feature>
<feature type="transmembrane region" description="Helical" evidence="5">
    <location>
        <begin position="12"/>
        <end position="41"/>
    </location>
</feature>
<feature type="transmembrane region" description="Helical" evidence="5">
    <location>
        <begin position="329"/>
        <end position="349"/>
    </location>
</feature>
<dbReference type="InterPro" id="IPR050368">
    <property type="entry name" value="ClC-type_chloride_channel"/>
</dbReference>
<feature type="transmembrane region" description="Helical" evidence="5">
    <location>
        <begin position="264"/>
        <end position="281"/>
    </location>
</feature>
<evidence type="ECO:0000256" key="1">
    <source>
        <dbReference type="ARBA" id="ARBA00004141"/>
    </source>
</evidence>
<proteinExistence type="predicted"/>
<organism evidence="6 7">
    <name type="scientific">Bacillus cereus</name>
    <dbReference type="NCBI Taxonomy" id="1396"/>
    <lineage>
        <taxon>Bacteria</taxon>
        <taxon>Bacillati</taxon>
        <taxon>Bacillota</taxon>
        <taxon>Bacilli</taxon>
        <taxon>Bacillales</taxon>
        <taxon>Bacillaceae</taxon>
        <taxon>Bacillus</taxon>
        <taxon>Bacillus cereus group</taxon>
    </lineage>
</organism>
<protein>
    <submittedName>
        <fullName evidence="6">Chloride channel protein</fullName>
    </submittedName>
</protein>
<name>A0A2B0MC80_BACCE</name>
<dbReference type="SUPFAM" id="SSF81340">
    <property type="entry name" value="Clc chloride channel"/>
    <property type="match status" value="1"/>
</dbReference>
<keyword evidence="3 5" id="KW-1133">Transmembrane helix</keyword>
<evidence type="ECO:0000313" key="6">
    <source>
        <dbReference type="EMBL" id="PFK42181.1"/>
    </source>
</evidence>
<dbReference type="Gene3D" id="1.10.3080.10">
    <property type="entry name" value="Clc chloride channel"/>
    <property type="match status" value="1"/>
</dbReference>
<evidence type="ECO:0000256" key="3">
    <source>
        <dbReference type="ARBA" id="ARBA00022989"/>
    </source>
</evidence>
<dbReference type="GO" id="GO:0015108">
    <property type="term" value="F:chloride transmembrane transporter activity"/>
    <property type="evidence" value="ECO:0007669"/>
    <property type="project" value="InterPro"/>
</dbReference>
<reference evidence="6 7" key="1">
    <citation type="submission" date="2017-09" db="EMBL/GenBank/DDBJ databases">
        <title>Large-scale bioinformatics analysis of Bacillus genomes uncovers conserved roles of natural products in bacterial physiology.</title>
        <authorList>
            <consortium name="Agbiome Team Llc"/>
            <person name="Bleich R.M."/>
            <person name="Grubbs K.J."/>
            <person name="Santa Maria K.C."/>
            <person name="Allen S.E."/>
            <person name="Farag S."/>
            <person name="Shank E.A."/>
            <person name="Bowers A."/>
        </authorList>
    </citation>
    <scope>NUCLEOTIDE SEQUENCE [LARGE SCALE GENOMIC DNA]</scope>
    <source>
        <strain evidence="6 7">AFS083043</strain>
    </source>
</reference>
<feature type="transmembrane region" description="Helical" evidence="5">
    <location>
        <begin position="302"/>
        <end position="323"/>
    </location>
</feature>
<dbReference type="PANTHER" id="PTHR43427:SF12">
    <property type="entry name" value="CHLORIDE TRANSPORTER"/>
    <property type="match status" value="1"/>
</dbReference>
<comment type="subcellular location">
    <subcellularLocation>
        <location evidence="1">Membrane</location>
        <topology evidence="1">Multi-pass membrane protein</topology>
    </subcellularLocation>
</comment>
<evidence type="ECO:0000256" key="5">
    <source>
        <dbReference type="SAM" id="Phobius"/>
    </source>
</evidence>
<evidence type="ECO:0000313" key="7">
    <source>
        <dbReference type="Proteomes" id="UP000242656"/>
    </source>
</evidence>
<feature type="transmembrane region" description="Helical" evidence="5">
    <location>
        <begin position="226"/>
        <end position="244"/>
    </location>
</feature>
<keyword evidence="4 5" id="KW-0472">Membrane</keyword>
<dbReference type="CDD" id="cd00400">
    <property type="entry name" value="Voltage_gated_ClC"/>
    <property type="match status" value="1"/>
</dbReference>
<dbReference type="EMBL" id="NUWN01000038">
    <property type="protein sequence ID" value="PFK42181.1"/>
    <property type="molecule type" value="Genomic_DNA"/>
</dbReference>
<dbReference type="Pfam" id="PF00654">
    <property type="entry name" value="Voltage_CLC"/>
    <property type="match status" value="1"/>
</dbReference>
<dbReference type="InterPro" id="IPR001807">
    <property type="entry name" value="ClC"/>
</dbReference>
<feature type="transmembrane region" description="Helical" evidence="5">
    <location>
        <begin position="370"/>
        <end position="395"/>
    </location>
</feature>
<dbReference type="AlphaFoldDB" id="A0A2B0MC80"/>
<dbReference type="GO" id="GO:0016020">
    <property type="term" value="C:membrane"/>
    <property type="evidence" value="ECO:0007669"/>
    <property type="project" value="UniProtKB-SubCell"/>
</dbReference>
<feature type="transmembrane region" description="Helical" evidence="5">
    <location>
        <begin position="53"/>
        <end position="74"/>
    </location>
</feature>
<keyword evidence="2 5" id="KW-0812">Transmembrane</keyword>